<evidence type="ECO:0000256" key="6">
    <source>
        <dbReference type="ARBA" id="ARBA00022723"/>
    </source>
</evidence>
<sequence length="199" mass="22104">MMNTISILLLVLPFSIIFLFNLFKAKNSKKTAGPLPPGPKGLPLIGNLHQLNTAHPHIYLHQLAKKYGPLMLIKFGLRPAIVISSARVAKLALKTNDLALSGKPPLIGLETYSYNGNDIAFSGYSETWRELRKLSVIHLFSIKQVTSFLPIRKENVSRMINEMIKKSESSEVINLSQAAYFLANRVICRAAFGKEGEAK</sequence>
<keyword evidence="7" id="KW-1133">Transmembrane helix</keyword>
<organism evidence="12 13">
    <name type="scientific">Dorcoceras hygrometricum</name>
    <dbReference type="NCBI Taxonomy" id="472368"/>
    <lineage>
        <taxon>Eukaryota</taxon>
        <taxon>Viridiplantae</taxon>
        <taxon>Streptophyta</taxon>
        <taxon>Embryophyta</taxon>
        <taxon>Tracheophyta</taxon>
        <taxon>Spermatophyta</taxon>
        <taxon>Magnoliopsida</taxon>
        <taxon>eudicotyledons</taxon>
        <taxon>Gunneridae</taxon>
        <taxon>Pentapetalae</taxon>
        <taxon>asterids</taxon>
        <taxon>lamiids</taxon>
        <taxon>Lamiales</taxon>
        <taxon>Gesneriaceae</taxon>
        <taxon>Didymocarpoideae</taxon>
        <taxon>Trichosporeae</taxon>
        <taxon>Loxocarpinae</taxon>
        <taxon>Dorcoceras</taxon>
    </lineage>
</organism>
<keyword evidence="6" id="KW-0479">Metal-binding</keyword>
<dbReference type="PANTHER" id="PTHR47955">
    <property type="entry name" value="CYTOCHROME P450 FAMILY 71 PROTEIN"/>
    <property type="match status" value="1"/>
</dbReference>
<comment type="subcellular location">
    <subcellularLocation>
        <location evidence="2">Membrane</location>
        <topology evidence="2">Single-pass membrane protein</topology>
    </subcellularLocation>
</comment>
<dbReference type="GO" id="GO:0020037">
    <property type="term" value="F:heme binding"/>
    <property type="evidence" value="ECO:0007669"/>
    <property type="project" value="InterPro"/>
</dbReference>
<dbReference type="GO" id="GO:0016705">
    <property type="term" value="F:oxidoreductase activity, acting on paired donors, with incorporation or reduction of molecular oxygen"/>
    <property type="evidence" value="ECO:0007669"/>
    <property type="project" value="InterPro"/>
</dbReference>
<evidence type="ECO:0008006" key="14">
    <source>
        <dbReference type="Google" id="ProtNLM"/>
    </source>
</evidence>
<evidence type="ECO:0000256" key="8">
    <source>
        <dbReference type="ARBA" id="ARBA00023002"/>
    </source>
</evidence>
<dbReference type="GO" id="GO:0005506">
    <property type="term" value="F:iron ion binding"/>
    <property type="evidence" value="ECO:0007669"/>
    <property type="project" value="InterPro"/>
</dbReference>
<accession>A0A2Z6ZYN8</accession>
<evidence type="ECO:0000313" key="12">
    <source>
        <dbReference type="EMBL" id="KZV13943.1"/>
    </source>
</evidence>
<evidence type="ECO:0000256" key="11">
    <source>
        <dbReference type="ARBA" id="ARBA00023136"/>
    </source>
</evidence>
<evidence type="ECO:0000256" key="10">
    <source>
        <dbReference type="ARBA" id="ARBA00023033"/>
    </source>
</evidence>
<keyword evidence="5" id="KW-0812">Transmembrane</keyword>
<evidence type="ECO:0000256" key="7">
    <source>
        <dbReference type="ARBA" id="ARBA00022989"/>
    </source>
</evidence>
<evidence type="ECO:0000256" key="3">
    <source>
        <dbReference type="ARBA" id="ARBA00010617"/>
    </source>
</evidence>
<dbReference type="GO" id="GO:0004497">
    <property type="term" value="F:monooxygenase activity"/>
    <property type="evidence" value="ECO:0007669"/>
    <property type="project" value="UniProtKB-KW"/>
</dbReference>
<dbReference type="SUPFAM" id="SSF48264">
    <property type="entry name" value="Cytochrome P450"/>
    <property type="match status" value="1"/>
</dbReference>
<dbReference type="PRINTS" id="PR00463">
    <property type="entry name" value="EP450I"/>
</dbReference>
<dbReference type="InterPro" id="IPR036396">
    <property type="entry name" value="Cyt_P450_sf"/>
</dbReference>
<evidence type="ECO:0000256" key="1">
    <source>
        <dbReference type="ARBA" id="ARBA00001971"/>
    </source>
</evidence>
<reference evidence="12 13" key="1">
    <citation type="journal article" date="2015" name="Proc. Natl. Acad. Sci. U.S.A.">
        <title>The resurrection genome of Boea hygrometrica: A blueprint for survival of dehydration.</title>
        <authorList>
            <person name="Xiao L."/>
            <person name="Yang G."/>
            <person name="Zhang L."/>
            <person name="Yang X."/>
            <person name="Zhao S."/>
            <person name="Ji Z."/>
            <person name="Zhou Q."/>
            <person name="Hu M."/>
            <person name="Wang Y."/>
            <person name="Chen M."/>
            <person name="Xu Y."/>
            <person name="Jin H."/>
            <person name="Xiao X."/>
            <person name="Hu G."/>
            <person name="Bao F."/>
            <person name="Hu Y."/>
            <person name="Wan P."/>
            <person name="Li L."/>
            <person name="Deng X."/>
            <person name="Kuang T."/>
            <person name="Xiang C."/>
            <person name="Zhu J.K."/>
            <person name="Oliver M.J."/>
            <person name="He Y."/>
        </authorList>
    </citation>
    <scope>NUCLEOTIDE SEQUENCE [LARGE SCALE GENOMIC DNA]</scope>
    <source>
        <strain evidence="13">cv. XS01</strain>
    </source>
</reference>
<dbReference type="EMBL" id="KV023816">
    <property type="protein sequence ID" value="KZV13943.1"/>
    <property type="molecule type" value="Genomic_DNA"/>
</dbReference>
<evidence type="ECO:0000313" key="13">
    <source>
        <dbReference type="Proteomes" id="UP000250235"/>
    </source>
</evidence>
<dbReference type="OrthoDB" id="912302at2759"/>
<dbReference type="GO" id="GO:0016020">
    <property type="term" value="C:membrane"/>
    <property type="evidence" value="ECO:0007669"/>
    <property type="project" value="UniProtKB-SubCell"/>
</dbReference>
<proteinExistence type="inferred from homology"/>
<keyword evidence="8" id="KW-0560">Oxidoreductase</keyword>
<evidence type="ECO:0000256" key="9">
    <source>
        <dbReference type="ARBA" id="ARBA00023004"/>
    </source>
</evidence>
<keyword evidence="11" id="KW-0472">Membrane</keyword>
<dbReference type="Proteomes" id="UP000250235">
    <property type="component" value="Unassembled WGS sequence"/>
</dbReference>
<evidence type="ECO:0000256" key="2">
    <source>
        <dbReference type="ARBA" id="ARBA00004167"/>
    </source>
</evidence>
<comment type="cofactor">
    <cofactor evidence="1">
        <name>heme</name>
        <dbReference type="ChEBI" id="CHEBI:30413"/>
    </cofactor>
</comment>
<evidence type="ECO:0000256" key="5">
    <source>
        <dbReference type="ARBA" id="ARBA00022692"/>
    </source>
</evidence>
<keyword evidence="4" id="KW-0349">Heme</keyword>
<dbReference type="InterPro" id="IPR001128">
    <property type="entry name" value="Cyt_P450"/>
</dbReference>
<keyword evidence="10" id="KW-0503">Monooxygenase</keyword>
<dbReference type="Gene3D" id="1.10.630.10">
    <property type="entry name" value="Cytochrome P450"/>
    <property type="match status" value="1"/>
</dbReference>
<dbReference type="Pfam" id="PF00067">
    <property type="entry name" value="p450"/>
    <property type="match status" value="1"/>
</dbReference>
<keyword evidence="13" id="KW-1185">Reference proteome</keyword>
<comment type="similarity">
    <text evidence="3">Belongs to the cytochrome P450 family.</text>
</comment>
<dbReference type="PANTHER" id="PTHR47955:SF22">
    <property type="entry name" value="CYTOCHROME P450 83B1-LIKE"/>
    <property type="match status" value="1"/>
</dbReference>
<name>A0A2Z6ZYN8_9LAMI</name>
<keyword evidence="9" id="KW-0408">Iron</keyword>
<dbReference type="InterPro" id="IPR002401">
    <property type="entry name" value="Cyt_P450_E_grp-I"/>
</dbReference>
<evidence type="ECO:0000256" key="4">
    <source>
        <dbReference type="ARBA" id="ARBA00022617"/>
    </source>
</evidence>
<gene>
    <name evidence="12" type="ORF">F511_44767</name>
</gene>
<dbReference type="AlphaFoldDB" id="A0A2Z6ZYN8"/>
<protein>
    <recommendedName>
        <fullName evidence="14">Cytochrome P450</fullName>
    </recommendedName>
</protein>